<dbReference type="Pfam" id="PF23356">
    <property type="entry name" value="TPR_PEP5_VPS11"/>
    <property type="match status" value="1"/>
</dbReference>
<comment type="subunit">
    <text evidence="9">Component of the homotypic vacuole fusion and vacuole protein sorting (HOPS) complex. Component of the class C core vacuole/endosome tethering (CORVET) complex.</text>
</comment>
<dbReference type="OrthoDB" id="26184at2759"/>
<dbReference type="GO" id="GO:0030897">
    <property type="term" value="C:HOPS complex"/>
    <property type="evidence" value="ECO:0007669"/>
    <property type="project" value="UniProtKB-UniRule"/>
</dbReference>
<keyword evidence="7 9" id="KW-0472">Membrane</keyword>
<evidence type="ECO:0000259" key="10">
    <source>
        <dbReference type="Pfam" id="PF12451"/>
    </source>
</evidence>
<evidence type="ECO:0000256" key="2">
    <source>
        <dbReference type="ARBA" id="ARBA00022448"/>
    </source>
</evidence>
<evidence type="ECO:0000256" key="8">
    <source>
        <dbReference type="ARBA" id="ARBA00029433"/>
    </source>
</evidence>
<comment type="subcellular location">
    <subcellularLocation>
        <location evidence="8">Endomembrane system</location>
        <topology evidence="8">Peripheral membrane protein</topology>
        <orientation evidence="8">Cytoplasmic side</orientation>
    </subcellularLocation>
    <subcellularLocation>
        <location evidence="9">Vacuole membrane</location>
        <topology evidence="9">Peripheral membrane protein</topology>
        <orientation evidence="9">Cytoplasmic side</orientation>
    </subcellularLocation>
</comment>
<dbReference type="InterPro" id="IPR024763">
    <property type="entry name" value="VPS11_C"/>
</dbReference>
<dbReference type="InterPro" id="IPR001841">
    <property type="entry name" value="Znf_RING"/>
</dbReference>
<feature type="domain" description="PEP5/VPS11 N-terminal" evidence="12">
    <location>
        <begin position="7"/>
        <end position="350"/>
    </location>
</feature>
<evidence type="ECO:0000256" key="1">
    <source>
        <dbReference type="ARBA" id="ARBA00007070"/>
    </source>
</evidence>
<dbReference type="Gene3D" id="2.130.10.10">
    <property type="entry name" value="YVTN repeat-like/Quinoprotein amine dehydrogenase"/>
    <property type="match status" value="1"/>
</dbReference>
<accession>A0A4P9ZE73</accession>
<dbReference type="EC" id="2.3.2.27" evidence="9"/>
<dbReference type="PANTHER" id="PTHR23323:SF24">
    <property type="entry name" value="VACUOLAR PROTEIN SORTING-ASSOCIATED PROTEIN 11 HOMOLOG"/>
    <property type="match status" value="1"/>
</dbReference>
<dbReference type="GO" id="GO:0006904">
    <property type="term" value="P:vesicle docking involved in exocytosis"/>
    <property type="evidence" value="ECO:0007669"/>
    <property type="project" value="TreeGrafter"/>
</dbReference>
<dbReference type="GO" id="GO:0006886">
    <property type="term" value="P:intracellular protein transport"/>
    <property type="evidence" value="ECO:0007669"/>
    <property type="project" value="UniProtKB-UniRule"/>
</dbReference>
<dbReference type="InterPro" id="IPR015943">
    <property type="entry name" value="WD40/YVTN_repeat-like_dom_sf"/>
</dbReference>
<feature type="domain" description="Vacuolar protein sorting protein 11 C-terminal" evidence="10">
    <location>
        <begin position="963"/>
        <end position="1003"/>
    </location>
</feature>
<feature type="domain" description="RING-type" evidence="11">
    <location>
        <begin position="911"/>
        <end position="939"/>
    </location>
</feature>
<dbReference type="SUPFAM" id="SSF50978">
    <property type="entry name" value="WD40 repeat-like"/>
    <property type="match status" value="1"/>
</dbReference>
<keyword evidence="9" id="KW-0926">Vacuole</keyword>
<reference evidence="14" key="1">
    <citation type="journal article" date="2018" name="Nat. Microbiol.">
        <title>Leveraging single-cell genomics to expand the fungal tree of life.</title>
        <authorList>
            <person name="Ahrendt S.R."/>
            <person name="Quandt C.A."/>
            <person name="Ciobanu D."/>
            <person name="Clum A."/>
            <person name="Salamov A."/>
            <person name="Andreopoulos B."/>
            <person name="Cheng J.F."/>
            <person name="Woyke T."/>
            <person name="Pelin A."/>
            <person name="Henrissat B."/>
            <person name="Reynolds N.K."/>
            <person name="Benny G.L."/>
            <person name="Smith M.E."/>
            <person name="James T.Y."/>
            <person name="Grigoriev I.V."/>
        </authorList>
    </citation>
    <scope>NUCLEOTIDE SEQUENCE [LARGE SCALE GENOMIC DNA]</scope>
    <source>
        <strain evidence="14">Baker2002</strain>
    </source>
</reference>
<dbReference type="GO" id="GO:0007033">
    <property type="term" value="P:vacuole organization"/>
    <property type="evidence" value="ECO:0007669"/>
    <property type="project" value="TreeGrafter"/>
</dbReference>
<keyword evidence="3" id="KW-0479">Metal-binding</keyword>
<comment type="catalytic activity">
    <reaction evidence="9">
        <text>S-ubiquitinyl-[E2 ubiquitin-conjugating enzyme]-L-cysteine + [acceptor protein]-L-lysine = [E2 ubiquitin-conjugating enzyme]-L-cysteine + N(6)-ubiquitinyl-[acceptor protein]-L-lysine.</text>
        <dbReference type="EC" id="2.3.2.27"/>
    </reaction>
</comment>
<dbReference type="InterPro" id="IPR016528">
    <property type="entry name" value="VPS11"/>
</dbReference>
<name>A0A4P9ZE73_9ASCO</name>
<dbReference type="GO" id="GO:0030674">
    <property type="term" value="F:protein-macromolecule adaptor activity"/>
    <property type="evidence" value="ECO:0007669"/>
    <property type="project" value="TreeGrafter"/>
</dbReference>
<dbReference type="Pfam" id="PF23341">
    <property type="entry name" value="PEP5_VPS11_N"/>
    <property type="match status" value="1"/>
</dbReference>
<dbReference type="InterPro" id="IPR057308">
    <property type="entry name" value="CHCR_PEP5_VPS11"/>
</dbReference>
<dbReference type="InterPro" id="IPR057307">
    <property type="entry name" value="PEP5_VPS11_N"/>
</dbReference>
<keyword evidence="9" id="KW-0808">Transferase</keyword>
<dbReference type="Pfam" id="PF17122">
    <property type="entry name" value="zf-C3H2C3"/>
    <property type="match status" value="1"/>
</dbReference>
<dbReference type="EMBL" id="ML004444">
    <property type="protein sequence ID" value="RKP31276.1"/>
    <property type="molecule type" value="Genomic_DNA"/>
</dbReference>
<dbReference type="AlphaFoldDB" id="A0A4P9ZE73"/>
<evidence type="ECO:0000259" key="11">
    <source>
        <dbReference type="Pfam" id="PF17122"/>
    </source>
</evidence>
<dbReference type="Proteomes" id="UP000268321">
    <property type="component" value="Unassembled WGS sequence"/>
</dbReference>
<evidence type="ECO:0000313" key="14">
    <source>
        <dbReference type="Proteomes" id="UP000268321"/>
    </source>
</evidence>
<comment type="similarity">
    <text evidence="1 9">Belongs to the VPS11 family.</text>
</comment>
<keyword evidence="2 9" id="KW-0813">Transport</keyword>
<proteinExistence type="inferred from homology"/>
<dbReference type="GO" id="GO:0008270">
    <property type="term" value="F:zinc ion binding"/>
    <property type="evidence" value="ECO:0007669"/>
    <property type="project" value="UniProtKB-KW"/>
</dbReference>
<dbReference type="GO" id="GO:0000329">
    <property type="term" value="C:fungal-type vacuole membrane"/>
    <property type="evidence" value="ECO:0007669"/>
    <property type="project" value="UniProtKB-UniRule"/>
</dbReference>
<keyword evidence="4" id="KW-0863">Zinc-finger</keyword>
<organism evidence="13 14">
    <name type="scientific">Metschnikowia bicuspidata</name>
    <dbReference type="NCBI Taxonomy" id="27322"/>
    <lineage>
        <taxon>Eukaryota</taxon>
        <taxon>Fungi</taxon>
        <taxon>Dikarya</taxon>
        <taxon>Ascomycota</taxon>
        <taxon>Saccharomycotina</taxon>
        <taxon>Pichiomycetes</taxon>
        <taxon>Metschnikowiaceae</taxon>
        <taxon>Metschnikowia</taxon>
    </lineage>
</organism>
<keyword evidence="14" id="KW-1185">Reference proteome</keyword>
<protein>
    <recommendedName>
        <fullName evidence="9">E3 ubiquitin-protein ligase PEP5</fullName>
        <ecNumber evidence="9">2.3.2.27</ecNumber>
    </recommendedName>
</protein>
<evidence type="ECO:0000256" key="3">
    <source>
        <dbReference type="ARBA" id="ARBA00022723"/>
    </source>
</evidence>
<dbReference type="CDD" id="cd16688">
    <property type="entry name" value="RING-H2_Vps11"/>
    <property type="match status" value="1"/>
</dbReference>
<dbReference type="PIRSF" id="PIRSF007860">
    <property type="entry name" value="VPS11"/>
    <property type="match status" value="1"/>
</dbReference>
<keyword evidence="5" id="KW-0862">Zinc</keyword>
<dbReference type="GO" id="GO:0048284">
    <property type="term" value="P:organelle fusion"/>
    <property type="evidence" value="ECO:0007669"/>
    <property type="project" value="TreeGrafter"/>
</dbReference>
<evidence type="ECO:0000256" key="5">
    <source>
        <dbReference type="ARBA" id="ARBA00022833"/>
    </source>
</evidence>
<dbReference type="GO" id="GO:0033263">
    <property type="term" value="C:CORVET complex"/>
    <property type="evidence" value="ECO:0007669"/>
    <property type="project" value="UniProtKB-UniRule"/>
</dbReference>
<gene>
    <name evidence="13" type="ORF">METBISCDRAFT_22588</name>
</gene>
<dbReference type="InterPro" id="IPR036322">
    <property type="entry name" value="WD40_repeat_dom_sf"/>
</dbReference>
<keyword evidence="6 9" id="KW-0653">Protein transport</keyword>
<sequence>MSLPSTWRHFQLFDFLPIRDPNYQSDSPLYSDPLLSAICNTQTFIAFAVHNCDIILLSKQLLEHVTRFCAYDIDYCISFARALPHSNLLVTIAEKQGSPAHLKLWDLNKMVLLILPDTGVDDFTQHKYVTHALINDGANAYPISCFTFNESLTCIAVGYTSGKVMLVRGDLLRDRGLKQRIIYGSPDPITGIHFNRFEQILYVTTTSKIITVLTTGRNKGKALRVLSHKKGVDLDCSDIEPRSAMLIVADTEGFSFYNDVNKAHEFNFNIPKRKILRLFKDYLLVVAPIYDFSNTSRKTVTRLLVLDMKNMHISFSLTIPSLTISHVFFSATENEAYLLSTDGVLYKLHEKAINQQIEIILQRGLFSIALSMAKQHNLNNETLYRINLLNADTLYEKQDYDGAIEKYIDCIPLVQKIQANNGANTDIQSSMENMDDFIINVITNFKEVSNIHNMTKFLAKLYELRLSDSDHITLLLCCYCKLKMTDELDKFIEGIDLQDDQVISNKLDLSKLKFSLIINLFKECGYYVQVTKLLYKLNHPHLIVEIQLEDLKQYENCMSYINSLPINELLRILIDFLNILLDCMPIETTELLIDVFTGKYKPNLTHLLFESPKRERSKADDEKKAVSEANVSSYTAFLSYLASPLKQGAEEDAAIKQAELEAPTYLPPRPSLVFPCFINHPKQFIVFLEACLESIDKYQGNDSQRKELLMTLFELYLSMSVEDSENTEKWLSNATSILREQSNFLDKPRVLLLAHIYLFQAVRYFAQDSEQDFGKTLFRSAQMRNDVPHAFEIVRKHGEMHPQLFMLMLKFLLSSKENFASVSHNDKQYLLKSIAKHDVATPLELVEMLSTHESASIGLVKDLIIDHVGRLNRDIENNLKLVESYENESTVNSYKLTELTSKPFIIQNAKCSSCELKLDFPAIHFRCQHSYHSQCLNATTYMPETISGEKVCLLCASDFAAGKSTRSNQLKSANDYETFAKHLDESSDRFKVIIEYFGRGIMEANLAQPFP</sequence>
<dbReference type="GO" id="GO:0007032">
    <property type="term" value="P:endosome organization"/>
    <property type="evidence" value="ECO:0007669"/>
    <property type="project" value="TreeGrafter"/>
</dbReference>
<evidence type="ECO:0000256" key="4">
    <source>
        <dbReference type="ARBA" id="ARBA00022771"/>
    </source>
</evidence>
<evidence type="ECO:0000256" key="9">
    <source>
        <dbReference type="PIRNR" id="PIRNR007860"/>
    </source>
</evidence>
<evidence type="ECO:0000256" key="6">
    <source>
        <dbReference type="ARBA" id="ARBA00022927"/>
    </source>
</evidence>
<dbReference type="Pfam" id="PF12451">
    <property type="entry name" value="VPS11_C"/>
    <property type="match status" value="1"/>
</dbReference>
<evidence type="ECO:0000313" key="13">
    <source>
        <dbReference type="EMBL" id="RKP31276.1"/>
    </source>
</evidence>
<keyword evidence="9" id="KW-0833">Ubl conjugation pathway</keyword>
<dbReference type="PANTHER" id="PTHR23323">
    <property type="entry name" value="VACUOLAR PROTEIN SORTING-ASSOCIATED PROTEIN"/>
    <property type="match status" value="1"/>
</dbReference>
<evidence type="ECO:0000259" key="12">
    <source>
        <dbReference type="Pfam" id="PF23341"/>
    </source>
</evidence>
<dbReference type="GO" id="GO:0061630">
    <property type="term" value="F:ubiquitin protein ligase activity"/>
    <property type="evidence" value="ECO:0007669"/>
    <property type="project" value="UniProtKB-EC"/>
</dbReference>
<evidence type="ECO:0000256" key="7">
    <source>
        <dbReference type="ARBA" id="ARBA00023136"/>
    </source>
</evidence>